<keyword evidence="5" id="KW-1185">Reference proteome</keyword>
<dbReference type="AlphaFoldDB" id="A0A2V1DSF0"/>
<organism evidence="4 5">
    <name type="scientific">Periconia macrospinosa</name>
    <dbReference type="NCBI Taxonomy" id="97972"/>
    <lineage>
        <taxon>Eukaryota</taxon>
        <taxon>Fungi</taxon>
        <taxon>Dikarya</taxon>
        <taxon>Ascomycota</taxon>
        <taxon>Pezizomycotina</taxon>
        <taxon>Dothideomycetes</taxon>
        <taxon>Pleosporomycetidae</taxon>
        <taxon>Pleosporales</taxon>
        <taxon>Massarineae</taxon>
        <taxon>Periconiaceae</taxon>
        <taxon>Periconia</taxon>
    </lineage>
</organism>
<evidence type="ECO:0000313" key="5">
    <source>
        <dbReference type="Proteomes" id="UP000244855"/>
    </source>
</evidence>
<dbReference type="Gene3D" id="3.90.25.10">
    <property type="entry name" value="UDP-galactose 4-epimerase, domain 1"/>
    <property type="match status" value="1"/>
</dbReference>
<dbReference type="GO" id="GO:0005634">
    <property type="term" value="C:nucleus"/>
    <property type="evidence" value="ECO:0007669"/>
    <property type="project" value="TreeGrafter"/>
</dbReference>
<dbReference type="InterPro" id="IPR051164">
    <property type="entry name" value="NmrA-like_oxidored"/>
</dbReference>
<evidence type="ECO:0000313" key="4">
    <source>
        <dbReference type="EMBL" id="PVI01183.1"/>
    </source>
</evidence>
<feature type="domain" description="NmrA-like" evidence="3">
    <location>
        <begin position="6"/>
        <end position="290"/>
    </location>
</feature>
<dbReference type="PANTHER" id="PTHR42748">
    <property type="entry name" value="NITROGEN METABOLITE REPRESSION PROTEIN NMRA FAMILY MEMBER"/>
    <property type="match status" value="1"/>
</dbReference>
<protein>
    <submittedName>
        <fullName evidence="4">NAD(P)-binding protein</fullName>
    </submittedName>
</protein>
<dbReference type="STRING" id="97972.A0A2V1DSF0"/>
<accession>A0A2V1DSF0</accession>
<reference evidence="4 5" key="1">
    <citation type="journal article" date="2018" name="Sci. Rep.">
        <title>Comparative genomics provides insights into the lifestyle and reveals functional heterogeneity of dark septate endophytic fungi.</title>
        <authorList>
            <person name="Knapp D.G."/>
            <person name="Nemeth J.B."/>
            <person name="Barry K."/>
            <person name="Hainaut M."/>
            <person name="Henrissat B."/>
            <person name="Johnson J."/>
            <person name="Kuo A."/>
            <person name="Lim J.H.P."/>
            <person name="Lipzen A."/>
            <person name="Nolan M."/>
            <person name="Ohm R.A."/>
            <person name="Tamas L."/>
            <person name="Grigoriev I.V."/>
            <person name="Spatafora J.W."/>
            <person name="Nagy L.G."/>
            <person name="Kovacs G.M."/>
        </authorList>
    </citation>
    <scope>NUCLEOTIDE SEQUENCE [LARGE SCALE GENOMIC DNA]</scope>
    <source>
        <strain evidence="4 5">DSE2036</strain>
    </source>
</reference>
<dbReference type="Pfam" id="PF05368">
    <property type="entry name" value="NmrA"/>
    <property type="match status" value="1"/>
</dbReference>
<sequence>MANTARRIVVSGATGKQGGALISSLLSASSHPFEIYALTRNATSRSAVALSTKPNVFVIQGNFDNPVAVFSQVEKPWGFFSVTNPMDAKKEEAQGKAMTKAAIDAGIKHIVFTATDRGKNSDEDPTTVPHFASKFKVEKDIVEKSKQSGGTWTFLRPVAFYENLSNDFLGKGFISMWRLNGNDSKMKFVSTKDIGKVAAEAFLKADSEQYKNKAIALAGDEISLEEFGNVFKEETGQVLPETFSFVGKGLKFALHEQLGIMFNWFKTNGFGVDPAESKKAYAFLKDFRTWLRTESAWKRE</sequence>
<dbReference type="Proteomes" id="UP000244855">
    <property type="component" value="Unassembled WGS sequence"/>
</dbReference>
<evidence type="ECO:0000256" key="1">
    <source>
        <dbReference type="ARBA" id="ARBA00006328"/>
    </source>
</evidence>
<gene>
    <name evidence="4" type="ORF">DM02DRAFT_613807</name>
</gene>
<dbReference type="PANTHER" id="PTHR42748:SF7">
    <property type="entry name" value="NMRA LIKE REDOX SENSOR 1-RELATED"/>
    <property type="match status" value="1"/>
</dbReference>
<dbReference type="EMBL" id="KZ805361">
    <property type="protein sequence ID" value="PVI01183.1"/>
    <property type="molecule type" value="Genomic_DNA"/>
</dbReference>
<keyword evidence="2" id="KW-0521">NADP</keyword>
<dbReference type="InterPro" id="IPR036291">
    <property type="entry name" value="NAD(P)-bd_dom_sf"/>
</dbReference>
<proteinExistence type="inferred from homology"/>
<evidence type="ECO:0000256" key="2">
    <source>
        <dbReference type="ARBA" id="ARBA00022857"/>
    </source>
</evidence>
<dbReference type="InterPro" id="IPR008030">
    <property type="entry name" value="NmrA-like"/>
</dbReference>
<name>A0A2V1DSF0_9PLEO</name>
<evidence type="ECO:0000259" key="3">
    <source>
        <dbReference type="Pfam" id="PF05368"/>
    </source>
</evidence>
<dbReference type="SUPFAM" id="SSF51735">
    <property type="entry name" value="NAD(P)-binding Rossmann-fold domains"/>
    <property type="match status" value="1"/>
</dbReference>
<dbReference type="OrthoDB" id="9997102at2759"/>
<dbReference type="Gene3D" id="3.40.50.720">
    <property type="entry name" value="NAD(P)-binding Rossmann-like Domain"/>
    <property type="match status" value="1"/>
</dbReference>
<comment type="similarity">
    <text evidence="1">Belongs to the NmrA-type oxidoreductase family.</text>
</comment>